<dbReference type="AlphaFoldDB" id="A0AA86VXS4"/>
<keyword evidence="4" id="KW-1185">Reference proteome</keyword>
<proteinExistence type="predicted"/>
<feature type="transmembrane region" description="Helical" evidence="2">
    <location>
        <begin position="115"/>
        <end position="138"/>
    </location>
</feature>
<gene>
    <name evidence="3" type="ORF">AYBTSS11_LOCUS11122</name>
</gene>
<dbReference type="Proteomes" id="UP001189624">
    <property type="component" value="Chromosome 3"/>
</dbReference>
<keyword evidence="2" id="KW-0472">Membrane</keyword>
<evidence type="ECO:0000313" key="3">
    <source>
        <dbReference type="EMBL" id="CAJ1942991.1"/>
    </source>
</evidence>
<protein>
    <submittedName>
        <fullName evidence="3">Uncharacterized protein</fullName>
    </submittedName>
</protein>
<accession>A0AA86VXS4</accession>
<dbReference type="Gramene" id="rna-AYBTSS11_LOCUS11122">
    <property type="protein sequence ID" value="CAJ1942991.1"/>
    <property type="gene ID" value="gene-AYBTSS11_LOCUS11122"/>
</dbReference>
<evidence type="ECO:0000256" key="1">
    <source>
        <dbReference type="SAM" id="MobiDB-lite"/>
    </source>
</evidence>
<dbReference type="EMBL" id="OY731400">
    <property type="protein sequence ID" value="CAJ1942991.1"/>
    <property type="molecule type" value="Genomic_DNA"/>
</dbReference>
<sequence>MIDIRLLNPFLPLEHQCVLNPSGDRIFNILQTVQFHVLSKSGCFLKLVTDTDEENNDEVYIHEIPGGSGSFEMLVEEFVVCDQHVRTDSLLEDKFQEIRSSGMVSDPSSLRWQKWWMATLLLLHVILIYPFQNLLILVRTRSSFPRTSLDGLYQAIDMYLKVDELREVVCRGLRACCAERVASRPKHIVMQWEKHENVSASKIKGLVLKKIPSKIWSSKERSSELSFSDTSDSPASTVVEERKSTPSRMRPRVDMGTGFGLPKFVNSVFKGKELKKDK</sequence>
<organism evidence="3 4">
    <name type="scientific">Sphenostylis stenocarpa</name>
    <dbReference type="NCBI Taxonomy" id="92480"/>
    <lineage>
        <taxon>Eukaryota</taxon>
        <taxon>Viridiplantae</taxon>
        <taxon>Streptophyta</taxon>
        <taxon>Embryophyta</taxon>
        <taxon>Tracheophyta</taxon>
        <taxon>Spermatophyta</taxon>
        <taxon>Magnoliopsida</taxon>
        <taxon>eudicotyledons</taxon>
        <taxon>Gunneridae</taxon>
        <taxon>Pentapetalae</taxon>
        <taxon>rosids</taxon>
        <taxon>fabids</taxon>
        <taxon>Fabales</taxon>
        <taxon>Fabaceae</taxon>
        <taxon>Papilionoideae</taxon>
        <taxon>50 kb inversion clade</taxon>
        <taxon>NPAAA clade</taxon>
        <taxon>indigoferoid/millettioid clade</taxon>
        <taxon>Phaseoleae</taxon>
        <taxon>Sphenostylis</taxon>
    </lineage>
</organism>
<keyword evidence="2" id="KW-0812">Transmembrane</keyword>
<evidence type="ECO:0000313" key="4">
    <source>
        <dbReference type="Proteomes" id="UP001189624"/>
    </source>
</evidence>
<keyword evidence="2" id="KW-1133">Transmembrane helix</keyword>
<reference evidence="3" key="1">
    <citation type="submission" date="2023-10" db="EMBL/GenBank/DDBJ databases">
        <authorList>
            <person name="Domelevo Entfellner J.-B."/>
        </authorList>
    </citation>
    <scope>NUCLEOTIDE SEQUENCE</scope>
</reference>
<evidence type="ECO:0000256" key="2">
    <source>
        <dbReference type="SAM" id="Phobius"/>
    </source>
</evidence>
<name>A0AA86VXS4_9FABA</name>
<feature type="region of interest" description="Disordered" evidence="1">
    <location>
        <begin position="225"/>
        <end position="255"/>
    </location>
</feature>